<keyword evidence="4" id="KW-1185">Reference proteome</keyword>
<accession>A0AAV8WKD3</accession>
<evidence type="ECO:0000259" key="2">
    <source>
        <dbReference type="Pfam" id="PF09588"/>
    </source>
</evidence>
<reference evidence="3" key="1">
    <citation type="journal article" date="2023" name="Insect Mol. Biol.">
        <title>Genome sequencing provides insights into the evolution of gene families encoding plant cell wall-degrading enzymes in longhorned beetles.</title>
        <authorList>
            <person name="Shin N.R."/>
            <person name="Okamura Y."/>
            <person name="Kirsch R."/>
            <person name="Pauchet Y."/>
        </authorList>
    </citation>
    <scope>NUCLEOTIDE SEQUENCE</scope>
    <source>
        <strain evidence="3">RBIC_L_NR</strain>
    </source>
</reference>
<feature type="compositionally biased region" description="Polar residues" evidence="1">
    <location>
        <begin position="678"/>
        <end position="687"/>
    </location>
</feature>
<comment type="caution">
    <text evidence="3">The sequence shown here is derived from an EMBL/GenBank/DDBJ whole genome shotgun (WGS) entry which is preliminary data.</text>
</comment>
<dbReference type="InterPro" id="IPR019080">
    <property type="entry name" value="YqaJ_viral_recombinase"/>
</dbReference>
<dbReference type="AlphaFoldDB" id="A0AAV8WKD3"/>
<dbReference type="GO" id="GO:0006281">
    <property type="term" value="P:DNA repair"/>
    <property type="evidence" value="ECO:0007669"/>
    <property type="project" value="UniProtKB-ARBA"/>
</dbReference>
<dbReference type="Proteomes" id="UP001162156">
    <property type="component" value="Unassembled WGS sequence"/>
</dbReference>
<evidence type="ECO:0000256" key="1">
    <source>
        <dbReference type="SAM" id="MobiDB-lite"/>
    </source>
</evidence>
<feature type="compositionally biased region" description="Low complexity" evidence="1">
    <location>
        <begin position="602"/>
        <end position="611"/>
    </location>
</feature>
<protein>
    <recommendedName>
        <fullName evidence="2">YqaJ viral recombinase domain-containing protein</fullName>
    </recommendedName>
</protein>
<sequence length="687" mass="78901">MVESVQPIVHVWQGLGKYAVILRLLYTAALPVPSQSGVQPTTVASMDWGKSTESKTSIEVPPIKNEELCEMLQEISSEKSEAVLMRIFEPFASQISKENAPRPLPLLFNIHDKNHEKKSLEELISVGKSLEMHVTQEMKTEIERRTQGQRKSEECYRQRSGRITACMFKNVCHSSIINPSLSLIKSVCYPQQVCFSTKATKWGIEHEVTAIHAYYSNMHENHENFILNNVGLVVGEKWPQLGATPDGLVYCDCCLGGCLEVKCPYNLRSGSTLEVYVQSKDTCLIHDENQIVQLDRKHSYYYQVQAQIFICNLSNCDFVLWCPNFVFTQRISQDFQFWEENVQKVSTFHANVIMPEFLGRYYTSKVPRDKIRRIARLGDNIIAAQSNIERFDDQHENTLHIIPMETFKFNNLIQSEDQSIEQYLTELRKQAKLCDFVCKAENCNTSYEERMIRDRLIVGIQAKEIQARLIREDGFNVNKIVDYCKAITLSKEHLKTLNPEQEVNAVKNMNYSSATKPFNCRRCLQTHLPNNCPAFRKTCAICQKQGLFAKACYRNKIMGDQAITRKEESEATGSQKKEYSSREERNCEFDPTVPDKVDESNIETNSTTSNSSAIDPVIETLFVEPLPESDVPIDIYDDNLDPLAHMEFTESERIEYVNQNVRKRKSKPPNYLKDYISEFNSSDSDSN</sequence>
<dbReference type="PANTHER" id="PTHR47526:SF4">
    <property type="entry name" value="SWIM-TYPE DOMAIN-CONTAINING PROTEIN"/>
    <property type="match status" value="1"/>
</dbReference>
<dbReference type="Gene3D" id="3.90.320.10">
    <property type="match status" value="1"/>
</dbReference>
<evidence type="ECO:0000313" key="4">
    <source>
        <dbReference type="Proteomes" id="UP001162156"/>
    </source>
</evidence>
<feature type="region of interest" description="Disordered" evidence="1">
    <location>
        <begin position="659"/>
        <end position="687"/>
    </location>
</feature>
<dbReference type="CDD" id="cd22343">
    <property type="entry name" value="PDDEXK_lambda_exonuclease-like"/>
    <property type="match status" value="1"/>
</dbReference>
<feature type="compositionally biased region" description="Basic and acidic residues" evidence="1">
    <location>
        <begin position="564"/>
        <end position="599"/>
    </location>
</feature>
<gene>
    <name evidence="3" type="ORF">NQ314_021055</name>
</gene>
<dbReference type="PANTHER" id="PTHR47526">
    <property type="entry name" value="ATP-DEPENDENT DNA HELICASE"/>
    <property type="match status" value="1"/>
</dbReference>
<dbReference type="Pfam" id="PF09588">
    <property type="entry name" value="YqaJ"/>
    <property type="match status" value="1"/>
</dbReference>
<evidence type="ECO:0000313" key="3">
    <source>
        <dbReference type="EMBL" id="KAJ8926562.1"/>
    </source>
</evidence>
<name>A0AAV8WKD3_9CUCU</name>
<dbReference type="SUPFAM" id="SSF52980">
    <property type="entry name" value="Restriction endonuclease-like"/>
    <property type="match status" value="1"/>
</dbReference>
<proteinExistence type="predicted"/>
<dbReference type="InterPro" id="IPR011604">
    <property type="entry name" value="PDDEXK-like_dom_sf"/>
</dbReference>
<dbReference type="EMBL" id="JANEYF010005855">
    <property type="protein sequence ID" value="KAJ8926562.1"/>
    <property type="molecule type" value="Genomic_DNA"/>
</dbReference>
<feature type="domain" description="YqaJ viral recombinase" evidence="2">
    <location>
        <begin position="157"/>
        <end position="311"/>
    </location>
</feature>
<feature type="region of interest" description="Disordered" evidence="1">
    <location>
        <begin position="564"/>
        <end position="611"/>
    </location>
</feature>
<dbReference type="InterPro" id="IPR011335">
    <property type="entry name" value="Restrct_endonuc-II-like"/>
</dbReference>
<organism evidence="3 4">
    <name type="scientific">Rhamnusium bicolor</name>
    <dbReference type="NCBI Taxonomy" id="1586634"/>
    <lineage>
        <taxon>Eukaryota</taxon>
        <taxon>Metazoa</taxon>
        <taxon>Ecdysozoa</taxon>
        <taxon>Arthropoda</taxon>
        <taxon>Hexapoda</taxon>
        <taxon>Insecta</taxon>
        <taxon>Pterygota</taxon>
        <taxon>Neoptera</taxon>
        <taxon>Endopterygota</taxon>
        <taxon>Coleoptera</taxon>
        <taxon>Polyphaga</taxon>
        <taxon>Cucujiformia</taxon>
        <taxon>Chrysomeloidea</taxon>
        <taxon>Cerambycidae</taxon>
        <taxon>Lepturinae</taxon>
        <taxon>Rhagiini</taxon>
        <taxon>Rhamnusium</taxon>
    </lineage>
</organism>